<dbReference type="PIRSF" id="PIRSF036492">
    <property type="entry name" value="ALDH"/>
    <property type="match status" value="1"/>
</dbReference>
<keyword evidence="8" id="KW-1185">Reference proteome</keyword>
<dbReference type="Gene3D" id="3.40.309.10">
    <property type="entry name" value="Aldehyde Dehydrogenase, Chain A, domain 2"/>
    <property type="match status" value="1"/>
</dbReference>
<dbReference type="InterPro" id="IPR029510">
    <property type="entry name" value="Ald_DH_CS_GLU"/>
</dbReference>
<protein>
    <recommendedName>
        <fullName evidence="3">Aldehyde dehydrogenase</fullName>
    </recommendedName>
</protein>
<dbReference type="EMBL" id="BAABUK010000008">
    <property type="protein sequence ID" value="GAA5810848.1"/>
    <property type="molecule type" value="Genomic_DNA"/>
</dbReference>
<name>A0ABP9YVG0_9FUNG</name>
<dbReference type="InterPro" id="IPR012394">
    <property type="entry name" value="Aldehyde_DH_NAD(P)"/>
</dbReference>
<dbReference type="InterPro" id="IPR016161">
    <property type="entry name" value="Ald_DH/histidinol_DH"/>
</dbReference>
<dbReference type="InterPro" id="IPR015590">
    <property type="entry name" value="Aldehyde_DH_dom"/>
</dbReference>
<dbReference type="InterPro" id="IPR016163">
    <property type="entry name" value="Ald_DH_C"/>
</dbReference>
<gene>
    <name evidence="7" type="ORF">MFLAVUS_004276</name>
</gene>
<feature type="active site" evidence="4">
    <location>
        <position position="218"/>
    </location>
</feature>
<keyword evidence="2 3" id="KW-0560">Oxidoreductase</keyword>
<comment type="caution">
    <text evidence="7">The sequence shown here is derived from an EMBL/GenBank/DDBJ whole genome shotgun (WGS) entry which is preliminary data.</text>
</comment>
<evidence type="ECO:0000313" key="7">
    <source>
        <dbReference type="EMBL" id="GAA5810848.1"/>
    </source>
</evidence>
<sequence>MSLVYNTSESIEDYVTCLRGTFVTGKSRDAYARKFFLERLYALVKDNEEKFYVALAKDLNKSRADALASEISPVLEECVYFLKHYDSLTKDKKVKARMTVNRTDTAFVRREALGVVLIISTWNFPLQLSLVPLAGALAAGNCVVLKLSEISVHTSALITDLLPKYIDSSMYRVVNGGVEETQHLLRQRFDHIFYTGNSVVAKSVMTAAAQHLTPVTLELGGKSPAIVTDDSNMQIVANRIAYGKFFNAGQTCIAVDYVFVPKSRIDEFTKAILKTLQNWYGSNPQKSKDYGRIVSQKHFDRLMSLINHRQSGDIIAGGQSDREDRYIAPTIITNVNFHDVKLMGEEIFGPILPIITYNEIEEPMGLIAKHEPGLALYLFSKKKSVINQVLAFTKSGGVTINDTLLHQAEHGLPFGGVGSSGMGGYHGEKSIQIFSHERAVLAKKQRMEWLVQARYPPSSPTKLALLRAVLLTDPVRFTYIVFKRPIKWAAFIIILLGILLKRSLN</sequence>
<dbReference type="InterPro" id="IPR016160">
    <property type="entry name" value="Ald_DH_CS_CYS"/>
</dbReference>
<reference evidence="7 8" key="1">
    <citation type="submission" date="2024-04" db="EMBL/GenBank/DDBJ databases">
        <title>genome sequences of Mucor flavus KT1a and Helicostylum pulchrum KT1b strains isolated from the surface of a dry-aged beef.</title>
        <authorList>
            <person name="Toyotome T."/>
            <person name="Hosono M."/>
            <person name="Torimaru M."/>
            <person name="Fukuda K."/>
            <person name="Mikami N."/>
        </authorList>
    </citation>
    <scope>NUCLEOTIDE SEQUENCE [LARGE SCALE GENOMIC DNA]</scope>
    <source>
        <strain evidence="7 8">KT1a</strain>
    </source>
</reference>
<dbReference type="Gene3D" id="3.40.605.10">
    <property type="entry name" value="Aldehyde Dehydrogenase, Chain A, domain 1"/>
    <property type="match status" value="1"/>
</dbReference>
<dbReference type="SUPFAM" id="SSF53720">
    <property type="entry name" value="ALDH-like"/>
    <property type="match status" value="1"/>
</dbReference>
<evidence type="ECO:0000256" key="1">
    <source>
        <dbReference type="ARBA" id="ARBA00009986"/>
    </source>
</evidence>
<accession>A0ABP9YVG0</accession>
<evidence type="ECO:0000256" key="2">
    <source>
        <dbReference type="ARBA" id="ARBA00023002"/>
    </source>
</evidence>
<organism evidence="7 8">
    <name type="scientific">Mucor flavus</name>
    <dbReference type="NCBI Taxonomy" id="439312"/>
    <lineage>
        <taxon>Eukaryota</taxon>
        <taxon>Fungi</taxon>
        <taxon>Fungi incertae sedis</taxon>
        <taxon>Mucoromycota</taxon>
        <taxon>Mucoromycotina</taxon>
        <taxon>Mucoromycetes</taxon>
        <taxon>Mucorales</taxon>
        <taxon>Mucorineae</taxon>
        <taxon>Mucoraceae</taxon>
        <taxon>Mucor</taxon>
    </lineage>
</organism>
<dbReference type="PANTHER" id="PTHR43570:SF16">
    <property type="entry name" value="ALDEHYDE DEHYDROGENASE TYPE III, ISOFORM Q"/>
    <property type="match status" value="1"/>
</dbReference>
<evidence type="ECO:0000256" key="5">
    <source>
        <dbReference type="RuleBase" id="RU003345"/>
    </source>
</evidence>
<dbReference type="PANTHER" id="PTHR43570">
    <property type="entry name" value="ALDEHYDE DEHYDROGENASE"/>
    <property type="match status" value="1"/>
</dbReference>
<comment type="similarity">
    <text evidence="1 3 5">Belongs to the aldehyde dehydrogenase family.</text>
</comment>
<dbReference type="Proteomes" id="UP001473302">
    <property type="component" value="Unassembled WGS sequence"/>
</dbReference>
<dbReference type="CDD" id="cd07087">
    <property type="entry name" value="ALDH_F3-13-14_CALDH-like"/>
    <property type="match status" value="1"/>
</dbReference>
<evidence type="ECO:0000256" key="3">
    <source>
        <dbReference type="PIRNR" id="PIRNR036492"/>
    </source>
</evidence>
<evidence type="ECO:0000256" key="4">
    <source>
        <dbReference type="PROSITE-ProRule" id="PRU10007"/>
    </source>
</evidence>
<dbReference type="Pfam" id="PF00171">
    <property type="entry name" value="Aldedh"/>
    <property type="match status" value="1"/>
</dbReference>
<evidence type="ECO:0000313" key="8">
    <source>
        <dbReference type="Proteomes" id="UP001473302"/>
    </source>
</evidence>
<dbReference type="PROSITE" id="PS00070">
    <property type="entry name" value="ALDEHYDE_DEHYDR_CYS"/>
    <property type="match status" value="1"/>
</dbReference>
<dbReference type="PROSITE" id="PS00687">
    <property type="entry name" value="ALDEHYDE_DEHYDR_GLU"/>
    <property type="match status" value="1"/>
</dbReference>
<feature type="domain" description="Aldehyde dehydrogenase" evidence="6">
    <location>
        <begin position="8"/>
        <end position="438"/>
    </location>
</feature>
<proteinExistence type="inferred from homology"/>
<dbReference type="InterPro" id="IPR016162">
    <property type="entry name" value="Ald_DH_N"/>
</dbReference>
<evidence type="ECO:0000259" key="6">
    <source>
        <dbReference type="Pfam" id="PF00171"/>
    </source>
</evidence>